<evidence type="ECO:0000313" key="1">
    <source>
        <dbReference type="EMBL" id="VDN98096.1"/>
    </source>
</evidence>
<dbReference type="AlphaFoldDB" id="A0A0R3T5A0"/>
<dbReference type="EMBL" id="UZAE01001049">
    <property type="protein sequence ID" value="VDN98096.1"/>
    <property type="molecule type" value="Genomic_DNA"/>
</dbReference>
<accession>A0A0R3T5A0</accession>
<name>A0A0R3T5A0_RODNA</name>
<reference evidence="3" key="1">
    <citation type="submission" date="2017-02" db="UniProtKB">
        <authorList>
            <consortium name="WormBaseParasite"/>
        </authorList>
    </citation>
    <scope>IDENTIFICATION</scope>
</reference>
<evidence type="ECO:0000313" key="2">
    <source>
        <dbReference type="Proteomes" id="UP000278807"/>
    </source>
</evidence>
<protein>
    <submittedName>
        <fullName evidence="3">Pkinase_fungal domain-containing protein</fullName>
    </submittedName>
</protein>
<dbReference type="WBParaSite" id="HNAJ_0000223801-mRNA-1">
    <property type="protein sequence ID" value="HNAJ_0000223801-mRNA-1"/>
    <property type="gene ID" value="HNAJ_0000223801"/>
</dbReference>
<dbReference type="Proteomes" id="UP000278807">
    <property type="component" value="Unassembled WGS sequence"/>
</dbReference>
<evidence type="ECO:0000313" key="3">
    <source>
        <dbReference type="WBParaSite" id="HNAJ_0000223801-mRNA-1"/>
    </source>
</evidence>
<reference evidence="1 2" key="2">
    <citation type="submission" date="2018-11" db="EMBL/GenBank/DDBJ databases">
        <authorList>
            <consortium name="Pathogen Informatics"/>
        </authorList>
    </citation>
    <scope>NUCLEOTIDE SEQUENCE [LARGE SCALE GENOMIC DNA]</scope>
</reference>
<proteinExistence type="predicted"/>
<gene>
    <name evidence="1" type="ORF">HNAJ_LOCUS2237</name>
</gene>
<keyword evidence="2" id="KW-1185">Reference proteome</keyword>
<organism evidence="3">
    <name type="scientific">Rodentolepis nana</name>
    <name type="common">Dwarf tapeworm</name>
    <name type="synonym">Hymenolepis nana</name>
    <dbReference type="NCBI Taxonomy" id="102285"/>
    <lineage>
        <taxon>Eukaryota</taxon>
        <taxon>Metazoa</taxon>
        <taxon>Spiralia</taxon>
        <taxon>Lophotrochozoa</taxon>
        <taxon>Platyhelminthes</taxon>
        <taxon>Cestoda</taxon>
        <taxon>Eucestoda</taxon>
        <taxon>Cyclophyllidea</taxon>
        <taxon>Hymenolepididae</taxon>
        <taxon>Rodentolepis</taxon>
    </lineage>
</organism>
<sequence length="105" mass="12029">MKWDLNDGKLTNFSVNFKRGPNAVLCSLRCIRTPEEGAATRSGHDLGSTKSSQFHKSIRTVNNWVFLYLSVPQHEIAVYKIVKKRSFEYSFGLAYLNEQLIYPEA</sequence>